<feature type="domain" description="HTH gntR-type" evidence="4">
    <location>
        <begin position="39"/>
        <end position="107"/>
    </location>
</feature>
<comment type="caution">
    <text evidence="5">The sequence shown here is derived from an EMBL/GenBank/DDBJ whole genome shotgun (WGS) entry which is preliminary data.</text>
</comment>
<evidence type="ECO:0000256" key="3">
    <source>
        <dbReference type="ARBA" id="ARBA00023163"/>
    </source>
</evidence>
<evidence type="ECO:0000313" key="6">
    <source>
        <dbReference type="Proteomes" id="UP000697330"/>
    </source>
</evidence>
<keyword evidence="2" id="KW-0238">DNA-binding</keyword>
<dbReference type="PROSITE" id="PS50949">
    <property type="entry name" value="HTH_GNTR"/>
    <property type="match status" value="1"/>
</dbReference>
<dbReference type="Gene3D" id="1.10.10.10">
    <property type="entry name" value="Winged helix-like DNA-binding domain superfamily/Winged helix DNA-binding domain"/>
    <property type="match status" value="1"/>
</dbReference>
<keyword evidence="1" id="KW-0805">Transcription regulation</keyword>
<name>A0A921KLM4_9ACTN</name>
<reference evidence="5" key="1">
    <citation type="journal article" date="2021" name="PeerJ">
        <title>Extensive microbial diversity within the chicken gut microbiome revealed by metagenomics and culture.</title>
        <authorList>
            <person name="Gilroy R."/>
            <person name="Ravi A."/>
            <person name="Getino M."/>
            <person name="Pursley I."/>
            <person name="Horton D.L."/>
            <person name="Alikhan N.F."/>
            <person name="Baker D."/>
            <person name="Gharbi K."/>
            <person name="Hall N."/>
            <person name="Watson M."/>
            <person name="Adriaenssens E.M."/>
            <person name="Foster-Nyarko E."/>
            <person name="Jarju S."/>
            <person name="Secka A."/>
            <person name="Antonio M."/>
            <person name="Oren A."/>
            <person name="Chaudhuri R.R."/>
            <person name="La Ragione R."/>
            <person name="Hildebrand F."/>
            <person name="Pallen M.J."/>
        </authorList>
    </citation>
    <scope>NUCLEOTIDE SEQUENCE</scope>
    <source>
        <strain evidence="5">CHK124-7917</strain>
    </source>
</reference>
<dbReference type="GO" id="GO:0003700">
    <property type="term" value="F:DNA-binding transcription factor activity"/>
    <property type="evidence" value="ECO:0007669"/>
    <property type="project" value="InterPro"/>
</dbReference>
<dbReference type="InterPro" id="IPR036388">
    <property type="entry name" value="WH-like_DNA-bd_sf"/>
</dbReference>
<dbReference type="SUPFAM" id="SSF46785">
    <property type="entry name" value="Winged helix' DNA-binding domain"/>
    <property type="match status" value="1"/>
</dbReference>
<evidence type="ECO:0000256" key="2">
    <source>
        <dbReference type="ARBA" id="ARBA00023125"/>
    </source>
</evidence>
<dbReference type="AlphaFoldDB" id="A0A921KLM4"/>
<sequence>MAGTIPLCRALCYSSGRTQFLHAREAGTTVITVDRLSETPLYLQLRDSVIAGIAAGELRPGDALPSVRALAEDLGINLHTVNKAYATLRDEGYVIMLGRRGAYVADAPADPTAGMGAADLEAALGKLAVEFKASGGTRAAFLDAAHRAAADLPEEADHVR</sequence>
<evidence type="ECO:0000259" key="4">
    <source>
        <dbReference type="PROSITE" id="PS50949"/>
    </source>
</evidence>
<organism evidence="5 6">
    <name type="scientific">Thermophilibacter provencensis</name>
    <dbReference type="NCBI Taxonomy" id="1852386"/>
    <lineage>
        <taxon>Bacteria</taxon>
        <taxon>Bacillati</taxon>
        <taxon>Actinomycetota</taxon>
        <taxon>Coriobacteriia</taxon>
        <taxon>Coriobacteriales</taxon>
        <taxon>Atopobiaceae</taxon>
        <taxon>Thermophilibacter</taxon>
    </lineage>
</organism>
<dbReference type="Proteomes" id="UP000697330">
    <property type="component" value="Unassembled WGS sequence"/>
</dbReference>
<protein>
    <submittedName>
        <fullName evidence="5">GntR family transcriptional regulator</fullName>
    </submittedName>
</protein>
<dbReference type="PANTHER" id="PTHR38445:SF12">
    <property type="entry name" value="GNTR-FAMILY TRANSCRIPTIONAL REGULATOR"/>
    <property type="match status" value="1"/>
</dbReference>
<proteinExistence type="predicted"/>
<reference evidence="5" key="2">
    <citation type="submission" date="2021-09" db="EMBL/GenBank/DDBJ databases">
        <authorList>
            <person name="Gilroy R."/>
        </authorList>
    </citation>
    <scope>NUCLEOTIDE SEQUENCE</scope>
    <source>
        <strain evidence="5">CHK124-7917</strain>
    </source>
</reference>
<dbReference type="Pfam" id="PF00392">
    <property type="entry name" value="GntR"/>
    <property type="match status" value="1"/>
</dbReference>
<evidence type="ECO:0000313" key="5">
    <source>
        <dbReference type="EMBL" id="HJF45504.1"/>
    </source>
</evidence>
<dbReference type="EMBL" id="DYWQ01000099">
    <property type="protein sequence ID" value="HJF45504.1"/>
    <property type="molecule type" value="Genomic_DNA"/>
</dbReference>
<accession>A0A921KLM4</accession>
<dbReference type="InterPro" id="IPR036390">
    <property type="entry name" value="WH_DNA-bd_sf"/>
</dbReference>
<dbReference type="RefSeq" id="WP_274959263.1">
    <property type="nucleotide sequence ID" value="NZ_DYWQ01000099.1"/>
</dbReference>
<dbReference type="CDD" id="cd07377">
    <property type="entry name" value="WHTH_GntR"/>
    <property type="match status" value="1"/>
</dbReference>
<dbReference type="InterPro" id="IPR000524">
    <property type="entry name" value="Tscrpt_reg_HTH_GntR"/>
</dbReference>
<evidence type="ECO:0000256" key="1">
    <source>
        <dbReference type="ARBA" id="ARBA00023015"/>
    </source>
</evidence>
<dbReference type="SMART" id="SM00345">
    <property type="entry name" value="HTH_GNTR"/>
    <property type="match status" value="1"/>
</dbReference>
<keyword evidence="3" id="KW-0804">Transcription</keyword>
<dbReference type="GO" id="GO:0003677">
    <property type="term" value="F:DNA binding"/>
    <property type="evidence" value="ECO:0007669"/>
    <property type="project" value="UniProtKB-KW"/>
</dbReference>
<gene>
    <name evidence="5" type="ORF">K8U72_06960</name>
</gene>
<dbReference type="PANTHER" id="PTHR38445">
    <property type="entry name" value="HTH-TYPE TRANSCRIPTIONAL REPRESSOR YTRA"/>
    <property type="match status" value="1"/>
</dbReference>